<keyword evidence="1" id="KW-0472">Membrane</keyword>
<dbReference type="RefSeq" id="WP_346024112.1">
    <property type="nucleotide sequence ID" value="NZ_BAAADA010000047.1"/>
</dbReference>
<feature type="transmembrane region" description="Helical" evidence="1">
    <location>
        <begin position="18"/>
        <end position="39"/>
    </location>
</feature>
<accession>A0ABP3KFL0</accession>
<evidence type="ECO:0000313" key="2">
    <source>
        <dbReference type="EMBL" id="GAA0478770.1"/>
    </source>
</evidence>
<dbReference type="EMBL" id="BAAADA010000047">
    <property type="protein sequence ID" value="GAA0478770.1"/>
    <property type="molecule type" value="Genomic_DNA"/>
</dbReference>
<keyword evidence="3" id="KW-1185">Reference proteome</keyword>
<sequence>MGITESTLRYAFRYPFRIIGSNMIGGAIMMGFSVSTAGVSGVCGMPMASKLGIFISAILVGTVISVALQIPVKKPLDQSSAVITADEDDLDFEITL</sequence>
<gene>
    <name evidence="2" type="ORF">GCM10008936_06260</name>
</gene>
<keyword evidence="1" id="KW-1133">Transmembrane helix</keyword>
<organism evidence="2 3">
    <name type="scientific">Alkalibacterium indicireducens</name>
    <dbReference type="NCBI Taxonomy" id="398758"/>
    <lineage>
        <taxon>Bacteria</taxon>
        <taxon>Bacillati</taxon>
        <taxon>Bacillota</taxon>
        <taxon>Bacilli</taxon>
        <taxon>Lactobacillales</taxon>
        <taxon>Carnobacteriaceae</taxon>
        <taxon>Alkalibacterium</taxon>
    </lineage>
</organism>
<dbReference type="Proteomes" id="UP001410648">
    <property type="component" value="Unassembled WGS sequence"/>
</dbReference>
<evidence type="ECO:0000313" key="3">
    <source>
        <dbReference type="Proteomes" id="UP001410648"/>
    </source>
</evidence>
<comment type="caution">
    <text evidence="2">The sequence shown here is derived from an EMBL/GenBank/DDBJ whole genome shotgun (WGS) entry which is preliminary data.</text>
</comment>
<feature type="transmembrane region" description="Helical" evidence="1">
    <location>
        <begin position="51"/>
        <end position="70"/>
    </location>
</feature>
<evidence type="ECO:0000256" key="1">
    <source>
        <dbReference type="SAM" id="Phobius"/>
    </source>
</evidence>
<protein>
    <submittedName>
        <fullName evidence="2">Uncharacterized protein</fullName>
    </submittedName>
</protein>
<reference evidence="3" key="1">
    <citation type="journal article" date="2019" name="Int. J. Syst. Evol. Microbiol.">
        <title>The Global Catalogue of Microorganisms (GCM) 10K type strain sequencing project: providing services to taxonomists for standard genome sequencing and annotation.</title>
        <authorList>
            <consortium name="The Broad Institute Genomics Platform"/>
            <consortium name="The Broad Institute Genome Sequencing Center for Infectious Disease"/>
            <person name="Wu L."/>
            <person name="Ma J."/>
        </authorList>
    </citation>
    <scope>NUCLEOTIDE SEQUENCE [LARGE SCALE GENOMIC DNA]</scope>
    <source>
        <strain evidence="3">JCM 14232</strain>
    </source>
</reference>
<keyword evidence="1" id="KW-0812">Transmembrane</keyword>
<proteinExistence type="predicted"/>
<name>A0ABP3KFL0_9LACT</name>